<evidence type="ECO:0000256" key="1">
    <source>
        <dbReference type="SAM" id="MobiDB-lite"/>
    </source>
</evidence>
<protein>
    <submittedName>
        <fullName evidence="2">Uncharacterized protein</fullName>
    </submittedName>
</protein>
<feature type="compositionally biased region" description="Polar residues" evidence="1">
    <location>
        <begin position="13"/>
        <end position="22"/>
    </location>
</feature>
<sequence length="36" mass="4126">GPWQQNWQPGQQRETLSQNNNDRPQRAPLPPGGRLC</sequence>
<feature type="region of interest" description="Disordered" evidence="1">
    <location>
        <begin position="1"/>
        <end position="36"/>
    </location>
</feature>
<dbReference type="Ensembl" id="ENSMFAT00000080651.1">
    <property type="protein sequence ID" value="ENSMFAP00000060139.1"/>
    <property type="gene ID" value="ENSMFAG00000054056.1"/>
</dbReference>
<feature type="compositionally biased region" description="Low complexity" evidence="1">
    <location>
        <begin position="1"/>
        <end position="12"/>
    </location>
</feature>
<dbReference type="AlphaFoldDB" id="A0A7N9D646"/>
<organism evidence="2 3">
    <name type="scientific">Macaca fascicularis</name>
    <name type="common">Crab-eating macaque</name>
    <name type="synonym">Cynomolgus monkey</name>
    <dbReference type="NCBI Taxonomy" id="9541"/>
    <lineage>
        <taxon>Eukaryota</taxon>
        <taxon>Metazoa</taxon>
        <taxon>Chordata</taxon>
        <taxon>Craniata</taxon>
        <taxon>Vertebrata</taxon>
        <taxon>Euteleostomi</taxon>
        <taxon>Mammalia</taxon>
        <taxon>Eutheria</taxon>
        <taxon>Euarchontoglires</taxon>
        <taxon>Primates</taxon>
        <taxon>Haplorrhini</taxon>
        <taxon>Catarrhini</taxon>
        <taxon>Cercopithecidae</taxon>
        <taxon>Cercopithecinae</taxon>
        <taxon>Macaca</taxon>
    </lineage>
</organism>
<reference evidence="2" key="2">
    <citation type="submission" date="2025-08" db="UniProtKB">
        <authorList>
            <consortium name="Ensembl"/>
        </authorList>
    </citation>
    <scope>IDENTIFICATION</scope>
</reference>
<reference evidence="2" key="3">
    <citation type="submission" date="2025-09" db="UniProtKB">
        <authorList>
            <consortium name="Ensembl"/>
        </authorList>
    </citation>
    <scope>IDENTIFICATION</scope>
</reference>
<feature type="compositionally biased region" description="Pro residues" evidence="1">
    <location>
        <begin position="27"/>
        <end position="36"/>
    </location>
</feature>
<accession>A0A7N9D646</accession>
<reference evidence="2 3" key="1">
    <citation type="submission" date="2013-03" db="EMBL/GenBank/DDBJ databases">
        <authorList>
            <person name="Warren W."/>
            <person name="Wilson R.K."/>
        </authorList>
    </citation>
    <scope>NUCLEOTIDE SEQUENCE</scope>
</reference>
<dbReference type="Proteomes" id="UP000233100">
    <property type="component" value="Chromosome 9"/>
</dbReference>
<evidence type="ECO:0000313" key="3">
    <source>
        <dbReference type="Proteomes" id="UP000233100"/>
    </source>
</evidence>
<keyword evidence="3" id="KW-1185">Reference proteome</keyword>
<proteinExistence type="predicted"/>
<evidence type="ECO:0000313" key="2">
    <source>
        <dbReference type="Ensembl" id="ENSMFAP00000060139.1"/>
    </source>
</evidence>
<name>A0A7N9D646_MACFA</name>